<organism evidence="3">
    <name type="scientific">viral metagenome</name>
    <dbReference type="NCBI Taxonomy" id="1070528"/>
    <lineage>
        <taxon>unclassified sequences</taxon>
        <taxon>metagenomes</taxon>
        <taxon>organismal metagenomes</taxon>
    </lineage>
</organism>
<name>A0A6C0AXS2_9ZZZZ</name>
<feature type="domain" description="CSD" evidence="2">
    <location>
        <begin position="23"/>
        <end position="96"/>
    </location>
</feature>
<dbReference type="GO" id="GO:0003676">
    <property type="term" value="F:nucleic acid binding"/>
    <property type="evidence" value="ECO:0007669"/>
    <property type="project" value="InterPro"/>
</dbReference>
<feature type="compositionally biased region" description="Low complexity" evidence="1">
    <location>
        <begin position="119"/>
        <end position="133"/>
    </location>
</feature>
<feature type="compositionally biased region" description="Basic and acidic residues" evidence="1">
    <location>
        <begin position="134"/>
        <end position="152"/>
    </location>
</feature>
<protein>
    <recommendedName>
        <fullName evidence="2">CSD domain-containing protein</fullName>
    </recommendedName>
</protein>
<sequence>MSTPETNDVSSPSVTTDTTNAAIISGRVKWFNNKAGYGFITVTSGDNTGSDVFVHHSAIVVSHEQYRYLVQGEYVEFKFCEVDDENHKCQAGEVKGINGGKLMCETRLETREMRMNHEQTNQSGTTQTGSSRRSRQEQYSRSSRGENSDQHYRVRSRGSGPREGDEWMLVRRRPRSTNQPTQYSNPPSSPKEVLRGRPSRQ</sequence>
<proteinExistence type="predicted"/>
<dbReference type="SMART" id="SM00357">
    <property type="entry name" value="CSP"/>
    <property type="match status" value="1"/>
</dbReference>
<dbReference type="PROSITE" id="PS51857">
    <property type="entry name" value="CSD_2"/>
    <property type="match status" value="1"/>
</dbReference>
<dbReference type="AlphaFoldDB" id="A0A6C0AXS2"/>
<reference evidence="3" key="1">
    <citation type="journal article" date="2020" name="Nature">
        <title>Giant virus diversity and host interactions through global metagenomics.</title>
        <authorList>
            <person name="Schulz F."/>
            <person name="Roux S."/>
            <person name="Paez-Espino D."/>
            <person name="Jungbluth S."/>
            <person name="Walsh D.A."/>
            <person name="Denef V.J."/>
            <person name="McMahon K.D."/>
            <person name="Konstantinidis K.T."/>
            <person name="Eloe-Fadrosh E.A."/>
            <person name="Kyrpides N.C."/>
            <person name="Woyke T."/>
        </authorList>
    </citation>
    <scope>NUCLEOTIDE SEQUENCE</scope>
    <source>
        <strain evidence="3">GVMAG-S-ERX556022-25</strain>
    </source>
</reference>
<dbReference type="Pfam" id="PF00313">
    <property type="entry name" value="CSD"/>
    <property type="match status" value="1"/>
</dbReference>
<dbReference type="PANTHER" id="PTHR46565:SF20">
    <property type="entry name" value="COLD SHOCK DOMAIN-CONTAINING PROTEIN 4"/>
    <property type="match status" value="1"/>
</dbReference>
<dbReference type="EMBL" id="MN738812">
    <property type="protein sequence ID" value="QHS84769.1"/>
    <property type="molecule type" value="Genomic_DNA"/>
</dbReference>
<dbReference type="InterPro" id="IPR011129">
    <property type="entry name" value="CSD"/>
</dbReference>
<dbReference type="InterPro" id="IPR012340">
    <property type="entry name" value="NA-bd_OB-fold"/>
</dbReference>
<dbReference type="Gene3D" id="2.40.50.140">
    <property type="entry name" value="Nucleic acid-binding proteins"/>
    <property type="match status" value="1"/>
</dbReference>
<dbReference type="CDD" id="cd04458">
    <property type="entry name" value="CSP_CDS"/>
    <property type="match status" value="1"/>
</dbReference>
<evidence type="ECO:0000256" key="1">
    <source>
        <dbReference type="SAM" id="MobiDB-lite"/>
    </source>
</evidence>
<dbReference type="SUPFAM" id="SSF50249">
    <property type="entry name" value="Nucleic acid-binding proteins"/>
    <property type="match status" value="1"/>
</dbReference>
<evidence type="ECO:0000313" key="3">
    <source>
        <dbReference type="EMBL" id="QHS84769.1"/>
    </source>
</evidence>
<feature type="compositionally biased region" description="Polar residues" evidence="1">
    <location>
        <begin position="176"/>
        <end position="186"/>
    </location>
</feature>
<accession>A0A6C0AXS2</accession>
<feature type="compositionally biased region" description="Basic and acidic residues" evidence="1">
    <location>
        <begin position="160"/>
        <end position="169"/>
    </location>
</feature>
<feature type="region of interest" description="Disordered" evidence="1">
    <location>
        <begin position="114"/>
        <end position="201"/>
    </location>
</feature>
<dbReference type="InterPro" id="IPR002059">
    <property type="entry name" value="CSP_DNA-bd"/>
</dbReference>
<evidence type="ECO:0000259" key="2">
    <source>
        <dbReference type="PROSITE" id="PS51857"/>
    </source>
</evidence>
<dbReference type="PANTHER" id="PTHR46565">
    <property type="entry name" value="COLD SHOCK DOMAIN PROTEIN 2"/>
    <property type="match status" value="1"/>
</dbReference>